<dbReference type="RefSeq" id="WP_093030830.1">
    <property type="nucleotide sequence ID" value="NZ_FOAG01000001.1"/>
</dbReference>
<sequence>MAVRDFRLVKLEALDAIRADIVAETTAAVQALLVGNIEPALQLIFESKADAARVIAAGTGLTGGGDLSLDRTLALSQAVLDSLARADSALQPQGNLAGLGNADAALANLGATDKGKAVLKAADAAAQREALELKGAATRDISVNPDFSVEATRLAPRSAIRALVDEQIAAVGVGFHPDATFAAETRADGTTYQNPTEHAIFVYARNRRLSTSTDNVTWSPTLDTGVSGTDFAHCYAPILPGHYYRLFATGPVWELRWRP</sequence>
<reference evidence="1 2" key="1">
    <citation type="submission" date="2016-10" db="EMBL/GenBank/DDBJ databases">
        <authorList>
            <person name="de Groot N.N."/>
        </authorList>
    </citation>
    <scope>NUCLEOTIDE SEQUENCE [LARGE SCALE GENOMIC DNA]</scope>
    <source>
        <strain evidence="1 2">DSM 100674</strain>
    </source>
</reference>
<dbReference type="Proteomes" id="UP000199582">
    <property type="component" value="Unassembled WGS sequence"/>
</dbReference>
<protein>
    <submittedName>
        <fullName evidence="1">Uncharacterized protein</fullName>
    </submittedName>
</protein>
<dbReference type="AlphaFoldDB" id="A0A1H7GDW6"/>
<organism evidence="1 2">
    <name type="scientific">Roseovarius azorensis</name>
    <dbReference type="NCBI Taxonomy" id="1287727"/>
    <lineage>
        <taxon>Bacteria</taxon>
        <taxon>Pseudomonadati</taxon>
        <taxon>Pseudomonadota</taxon>
        <taxon>Alphaproteobacteria</taxon>
        <taxon>Rhodobacterales</taxon>
        <taxon>Roseobacteraceae</taxon>
        <taxon>Roseovarius</taxon>
    </lineage>
</organism>
<gene>
    <name evidence="1" type="ORF">SAMN05443999_101263</name>
</gene>
<evidence type="ECO:0000313" key="1">
    <source>
        <dbReference type="EMBL" id="SEK35042.1"/>
    </source>
</evidence>
<proteinExistence type="predicted"/>
<keyword evidence="2" id="KW-1185">Reference proteome</keyword>
<dbReference type="EMBL" id="FOAG01000001">
    <property type="protein sequence ID" value="SEK35042.1"/>
    <property type="molecule type" value="Genomic_DNA"/>
</dbReference>
<name>A0A1H7GDW6_9RHOB</name>
<accession>A0A1H7GDW6</accession>
<evidence type="ECO:0000313" key="2">
    <source>
        <dbReference type="Proteomes" id="UP000199582"/>
    </source>
</evidence>
<dbReference type="STRING" id="1287727.SAMN05443999_101263"/>